<feature type="chain" id="PRO_5045809815" description="Secreted protein" evidence="1">
    <location>
        <begin position="29"/>
        <end position="136"/>
    </location>
</feature>
<accession>A0ABV9AZW4</accession>
<keyword evidence="3" id="KW-1185">Reference proteome</keyword>
<dbReference type="EMBL" id="JBHSFK010000029">
    <property type="protein sequence ID" value="MFC4504909.1"/>
    <property type="molecule type" value="Genomic_DNA"/>
</dbReference>
<gene>
    <name evidence="2" type="ORF">ACFPIH_36335</name>
</gene>
<protein>
    <recommendedName>
        <fullName evidence="4">Secreted protein</fullName>
    </recommendedName>
</protein>
<keyword evidence="1" id="KW-0732">Signal</keyword>
<evidence type="ECO:0000256" key="1">
    <source>
        <dbReference type="SAM" id="SignalP"/>
    </source>
</evidence>
<name>A0ABV9AZW4_9ACTN</name>
<sequence>MNRVRSLATAAIITGTLLGGGISTATSAAAAAQSIDYIAGKDTYAGSCKGWLNRDSSNGYVQALGQSWNNNQCVVYLERMRLGSGGYGWTPVSSSYFLLNSTAATGFHWNGTDAASHVCIDNATTGQKHICGDAAW</sequence>
<evidence type="ECO:0000313" key="3">
    <source>
        <dbReference type="Proteomes" id="UP001595839"/>
    </source>
</evidence>
<evidence type="ECO:0000313" key="2">
    <source>
        <dbReference type="EMBL" id="MFC4504909.1"/>
    </source>
</evidence>
<feature type="signal peptide" evidence="1">
    <location>
        <begin position="1"/>
        <end position="28"/>
    </location>
</feature>
<comment type="caution">
    <text evidence="2">The sequence shown here is derived from an EMBL/GenBank/DDBJ whole genome shotgun (WGS) entry which is preliminary data.</text>
</comment>
<proteinExistence type="predicted"/>
<evidence type="ECO:0008006" key="4">
    <source>
        <dbReference type="Google" id="ProtNLM"/>
    </source>
</evidence>
<dbReference type="Proteomes" id="UP001595839">
    <property type="component" value="Unassembled WGS sequence"/>
</dbReference>
<dbReference type="RefSeq" id="WP_381181034.1">
    <property type="nucleotide sequence ID" value="NZ_JBHSFK010000029.1"/>
</dbReference>
<organism evidence="2 3">
    <name type="scientific">Streptomyces vulcanius</name>
    <dbReference type="NCBI Taxonomy" id="1441876"/>
    <lineage>
        <taxon>Bacteria</taxon>
        <taxon>Bacillati</taxon>
        <taxon>Actinomycetota</taxon>
        <taxon>Actinomycetes</taxon>
        <taxon>Kitasatosporales</taxon>
        <taxon>Streptomycetaceae</taxon>
        <taxon>Streptomyces</taxon>
    </lineage>
</organism>
<reference evidence="3" key="1">
    <citation type="journal article" date="2019" name="Int. J. Syst. Evol. Microbiol.">
        <title>The Global Catalogue of Microorganisms (GCM) 10K type strain sequencing project: providing services to taxonomists for standard genome sequencing and annotation.</title>
        <authorList>
            <consortium name="The Broad Institute Genomics Platform"/>
            <consortium name="The Broad Institute Genome Sequencing Center for Infectious Disease"/>
            <person name="Wu L."/>
            <person name="Ma J."/>
        </authorList>
    </citation>
    <scope>NUCLEOTIDE SEQUENCE [LARGE SCALE GENOMIC DNA]</scope>
    <source>
        <strain evidence="3">CGMCC 4.7177</strain>
    </source>
</reference>